<sequence>MKLYPSYPSIPPARTETSVKSFILSLVIILSVIGNEGLAQKPYRVLPPHFNTDKTQQMMRSWLREQSHQALDQRRAEFEQALSSPERFAAYQQKRRKTLRMCLGEMPPRTPLNPMVTDTIEADGFTIEKLYFESQPGFYVTANLYRPEGPGPFPAILHPLGHSENGKAYESYQKANQLLVKQGFVVLCFDPIGQGERKQIIDSDGEPAHRASHEHQELGVAPILLGRSLGGYMVWDAVRALDYLCSRPDVDAQRIGCTGNSGGGNLTSFLMAYDERIQAAAPGCFMTTHREKNESPGPGDAEQNLYAQIREGFDHPDFILSRAPKPTLILAATRDFVPIEGTWDAFRQAKRAYTLLGYPERISLIEANEKHGFSQRLREGAARFFARWLHGRQINVFEEAPVKIYTDRELQVTPSGQVQQLPLARSLLEVNQAEERRLALKRPPLTRDLVRQVTGIRKLTQLPEPRVELIGSNGRPAKSQQFQPGSNHDEPLRLIIHPEPGIVLPALYWPGGSAPPVLLAPAAGMNSAVIEARQLHRQGHPVLIVEVRDTGETTTRNWRFFGADYYIAYMLGRSWLSLRTEDMLVCARWLKTQQQAESLRLVTGGELTPAGLHAAALEPALISELTARGGIPSWRSLMKTPDAHQHIHNAVHAGLRYYDLPDLKALISTTP</sequence>
<dbReference type="Gene3D" id="3.40.50.1820">
    <property type="entry name" value="alpha/beta hydrolase"/>
    <property type="match status" value="2"/>
</dbReference>
<organism evidence="2 3">
    <name type="scientific">Gimesia chilikensis</name>
    <dbReference type="NCBI Taxonomy" id="2605989"/>
    <lineage>
        <taxon>Bacteria</taxon>
        <taxon>Pseudomonadati</taxon>
        <taxon>Planctomycetota</taxon>
        <taxon>Planctomycetia</taxon>
        <taxon>Planctomycetales</taxon>
        <taxon>Planctomycetaceae</taxon>
        <taxon>Gimesia</taxon>
    </lineage>
</organism>
<dbReference type="OrthoDB" id="244125at2"/>
<dbReference type="PANTHER" id="PTHR22946:SF8">
    <property type="entry name" value="ACETYL XYLAN ESTERASE DOMAIN-CONTAINING PROTEIN"/>
    <property type="match status" value="1"/>
</dbReference>
<feature type="domain" description="Acetyl xylan esterase" evidence="1">
    <location>
        <begin position="105"/>
        <end position="282"/>
    </location>
</feature>
<dbReference type="EMBL" id="CP036266">
    <property type="protein sequence ID" value="QDT21448.1"/>
    <property type="molecule type" value="Genomic_DNA"/>
</dbReference>
<dbReference type="Proteomes" id="UP000320421">
    <property type="component" value="Chromosome"/>
</dbReference>
<dbReference type="PANTHER" id="PTHR22946">
    <property type="entry name" value="DIENELACTONE HYDROLASE DOMAIN-CONTAINING PROTEIN-RELATED"/>
    <property type="match status" value="1"/>
</dbReference>
<evidence type="ECO:0000313" key="2">
    <source>
        <dbReference type="EMBL" id="QDT21448.1"/>
    </source>
</evidence>
<dbReference type="AlphaFoldDB" id="A0A517PQ07"/>
<dbReference type="InterPro" id="IPR050261">
    <property type="entry name" value="FrsA_esterase"/>
</dbReference>
<dbReference type="InterPro" id="IPR008391">
    <property type="entry name" value="AXE1_dom"/>
</dbReference>
<protein>
    <submittedName>
        <fullName evidence="2">Acetyl xylan esterase (AXE1)</fullName>
    </submittedName>
</protein>
<dbReference type="Pfam" id="PF05448">
    <property type="entry name" value="AXE1"/>
    <property type="match status" value="1"/>
</dbReference>
<accession>A0A517PQ07</accession>
<evidence type="ECO:0000259" key="1">
    <source>
        <dbReference type="Pfam" id="PF05448"/>
    </source>
</evidence>
<dbReference type="InterPro" id="IPR029058">
    <property type="entry name" value="AB_hydrolase_fold"/>
</dbReference>
<gene>
    <name evidence="2" type="ORF">HG66A1_32490</name>
</gene>
<keyword evidence="3" id="KW-1185">Reference proteome</keyword>
<name>A0A517PQ07_9PLAN</name>
<reference evidence="2 3" key="1">
    <citation type="submission" date="2019-02" db="EMBL/GenBank/DDBJ databases">
        <title>Deep-cultivation of Planctomycetes and their phenomic and genomic characterization uncovers novel biology.</title>
        <authorList>
            <person name="Wiegand S."/>
            <person name="Jogler M."/>
            <person name="Boedeker C."/>
            <person name="Pinto D."/>
            <person name="Vollmers J."/>
            <person name="Rivas-Marin E."/>
            <person name="Kohn T."/>
            <person name="Peeters S.H."/>
            <person name="Heuer A."/>
            <person name="Rast P."/>
            <person name="Oberbeckmann S."/>
            <person name="Bunk B."/>
            <person name="Jeske O."/>
            <person name="Meyerdierks A."/>
            <person name="Storesund J.E."/>
            <person name="Kallscheuer N."/>
            <person name="Luecker S."/>
            <person name="Lage O.M."/>
            <person name="Pohl T."/>
            <person name="Merkel B.J."/>
            <person name="Hornburger P."/>
            <person name="Mueller R.-W."/>
            <person name="Bruemmer F."/>
            <person name="Labrenz M."/>
            <person name="Spormann A.M."/>
            <person name="Op den Camp H."/>
            <person name="Overmann J."/>
            <person name="Amann R."/>
            <person name="Jetten M.S.M."/>
            <person name="Mascher T."/>
            <person name="Medema M.H."/>
            <person name="Devos D.P."/>
            <person name="Kaster A.-K."/>
            <person name="Ovreas L."/>
            <person name="Rohde M."/>
            <person name="Galperin M.Y."/>
            <person name="Jogler C."/>
        </authorList>
    </citation>
    <scope>NUCLEOTIDE SEQUENCE [LARGE SCALE GENOMIC DNA]</scope>
    <source>
        <strain evidence="2 3">HG66A1</strain>
    </source>
</reference>
<dbReference type="SUPFAM" id="SSF53474">
    <property type="entry name" value="alpha/beta-Hydrolases"/>
    <property type="match status" value="2"/>
</dbReference>
<evidence type="ECO:0000313" key="3">
    <source>
        <dbReference type="Proteomes" id="UP000320421"/>
    </source>
</evidence>
<proteinExistence type="predicted"/>